<organism evidence="3 4">
    <name type="scientific">Canna indica</name>
    <name type="common">Indian-shot</name>
    <dbReference type="NCBI Taxonomy" id="4628"/>
    <lineage>
        <taxon>Eukaryota</taxon>
        <taxon>Viridiplantae</taxon>
        <taxon>Streptophyta</taxon>
        <taxon>Embryophyta</taxon>
        <taxon>Tracheophyta</taxon>
        <taxon>Spermatophyta</taxon>
        <taxon>Magnoliopsida</taxon>
        <taxon>Liliopsida</taxon>
        <taxon>Zingiberales</taxon>
        <taxon>Cannaceae</taxon>
        <taxon>Canna</taxon>
    </lineage>
</organism>
<dbReference type="AlphaFoldDB" id="A0AAQ3K0A2"/>
<dbReference type="Proteomes" id="UP001327560">
    <property type="component" value="Chromosome 2"/>
</dbReference>
<sequence length="174" mass="20085">MNPRDAAAYILIFNMYAAANRWAEASSVRKMMNERGIKKKVSCSWITVKGTVHRFIMGDKHHPLTKQIYYKLDELDRLVMISESGVPTDKSSSVLHKERMQQLLDHSERLAIAFGIISIPMHCPIVVFKNLRVCNECHSFIKMASKISGYEIIVRDASRFHHFKSGTYSCNDYW</sequence>
<feature type="domain" description="DYW" evidence="2">
    <location>
        <begin position="94"/>
        <end position="174"/>
    </location>
</feature>
<proteinExistence type="predicted"/>
<accession>A0AAQ3K0A2</accession>
<dbReference type="PROSITE" id="PS51375">
    <property type="entry name" value="PPR"/>
    <property type="match status" value="1"/>
</dbReference>
<dbReference type="InterPro" id="IPR046849">
    <property type="entry name" value="E2_motif"/>
</dbReference>
<reference evidence="3 4" key="1">
    <citation type="submission" date="2023-10" db="EMBL/GenBank/DDBJ databases">
        <title>Chromosome-scale genome assembly provides insights into flower coloration mechanisms of Canna indica.</title>
        <authorList>
            <person name="Li C."/>
        </authorList>
    </citation>
    <scope>NUCLEOTIDE SEQUENCE [LARGE SCALE GENOMIC DNA]</scope>
    <source>
        <tissue evidence="3">Flower</tissue>
    </source>
</reference>
<dbReference type="InterPro" id="IPR002885">
    <property type="entry name" value="PPR_rpt"/>
</dbReference>
<dbReference type="EMBL" id="CP136891">
    <property type="protein sequence ID" value="WOK98684.1"/>
    <property type="molecule type" value="Genomic_DNA"/>
</dbReference>
<evidence type="ECO:0000313" key="4">
    <source>
        <dbReference type="Proteomes" id="UP001327560"/>
    </source>
</evidence>
<protein>
    <submittedName>
        <fullName evidence="3">Pentatricopeptide repeat-containing protein</fullName>
    </submittedName>
</protein>
<evidence type="ECO:0000313" key="3">
    <source>
        <dbReference type="EMBL" id="WOK98684.1"/>
    </source>
</evidence>
<keyword evidence="4" id="KW-1185">Reference proteome</keyword>
<evidence type="ECO:0000259" key="2">
    <source>
        <dbReference type="Pfam" id="PF14432"/>
    </source>
</evidence>
<dbReference type="Pfam" id="PF14432">
    <property type="entry name" value="DYW_deaminase"/>
    <property type="match status" value="1"/>
</dbReference>
<dbReference type="PANTHER" id="PTHR47926">
    <property type="entry name" value="PENTATRICOPEPTIDE REPEAT-CONTAINING PROTEIN"/>
    <property type="match status" value="1"/>
</dbReference>
<gene>
    <name evidence="3" type="ORF">Cni_G07396</name>
</gene>
<dbReference type="GO" id="GO:0003723">
    <property type="term" value="F:RNA binding"/>
    <property type="evidence" value="ECO:0007669"/>
    <property type="project" value="InterPro"/>
</dbReference>
<evidence type="ECO:0000256" key="1">
    <source>
        <dbReference type="PROSITE-ProRule" id="PRU00708"/>
    </source>
</evidence>
<dbReference type="GO" id="GO:0009451">
    <property type="term" value="P:RNA modification"/>
    <property type="evidence" value="ECO:0007669"/>
    <property type="project" value="InterPro"/>
</dbReference>
<dbReference type="Pfam" id="PF20430">
    <property type="entry name" value="Eplus_motif"/>
    <property type="match status" value="1"/>
</dbReference>
<name>A0AAQ3K0A2_9LILI</name>
<dbReference type="InterPro" id="IPR032867">
    <property type="entry name" value="DYW_dom"/>
</dbReference>
<dbReference type="PANTHER" id="PTHR47926:SF378">
    <property type="entry name" value="PENTATRICOPEPTIDE REPEAT (PPR) SUPERFAMILY PROTEIN"/>
    <property type="match status" value="1"/>
</dbReference>
<dbReference type="GO" id="GO:0008270">
    <property type="term" value="F:zinc ion binding"/>
    <property type="evidence" value="ECO:0007669"/>
    <property type="project" value="InterPro"/>
</dbReference>
<dbReference type="Pfam" id="PF20431">
    <property type="entry name" value="E_motif"/>
    <property type="match status" value="1"/>
</dbReference>
<dbReference type="InterPro" id="IPR046848">
    <property type="entry name" value="E_motif"/>
</dbReference>
<feature type="repeat" description="PPR" evidence="1">
    <location>
        <begin position="5"/>
        <end position="39"/>
    </location>
</feature>
<dbReference type="InterPro" id="IPR046960">
    <property type="entry name" value="PPR_At4g14850-like_plant"/>
</dbReference>